<dbReference type="InterPro" id="IPR045601">
    <property type="entry name" value="DUF6455"/>
</dbReference>
<evidence type="ECO:0000313" key="2">
    <source>
        <dbReference type="EMBL" id="PUB12113.1"/>
    </source>
</evidence>
<feature type="domain" description="DUF6455" evidence="1">
    <location>
        <begin position="1"/>
        <end position="83"/>
    </location>
</feature>
<proteinExistence type="predicted"/>
<comment type="caution">
    <text evidence="2">The sequence shown here is derived from an EMBL/GenBank/DDBJ whole genome shotgun (WGS) entry which is preliminary data.</text>
</comment>
<evidence type="ECO:0000313" key="3">
    <source>
        <dbReference type="Proteomes" id="UP000244523"/>
    </source>
</evidence>
<reference evidence="2 3" key="1">
    <citation type="submission" date="2018-04" db="EMBL/GenBank/DDBJ databases">
        <title>Genomic Encyclopedia of Archaeal and Bacterial Type Strains, Phase II (KMG-II): from individual species to whole genera.</title>
        <authorList>
            <person name="Goeker M."/>
        </authorList>
    </citation>
    <scope>NUCLEOTIDE SEQUENCE [LARGE SCALE GENOMIC DNA]</scope>
    <source>
        <strain evidence="2 3">DSM 29955</strain>
    </source>
</reference>
<name>A0A2T6KBB4_9RHOB</name>
<keyword evidence="3" id="KW-1185">Reference proteome</keyword>
<organism evidence="2 3">
    <name type="scientific">Yoonia sediminilitoris</name>
    <dbReference type="NCBI Taxonomy" id="1286148"/>
    <lineage>
        <taxon>Bacteria</taxon>
        <taxon>Pseudomonadati</taxon>
        <taxon>Pseudomonadota</taxon>
        <taxon>Alphaproteobacteria</taxon>
        <taxon>Rhodobacterales</taxon>
        <taxon>Paracoccaceae</taxon>
        <taxon>Yoonia</taxon>
    </lineage>
</organism>
<protein>
    <recommendedName>
        <fullName evidence="1">DUF6455 domain-containing protein</fullName>
    </recommendedName>
</protein>
<gene>
    <name evidence="2" type="ORF">C8N45_11190</name>
</gene>
<sequence length="85" mass="9694">MKPMGEPRKHYWQVLKMANATGTPLQAAFEDGDLGSADFADLITKCQRCPQPEKCSVILDRVRKLPDTPDFCPNRETYARLRRQA</sequence>
<accession>A0A2T6KBB4</accession>
<dbReference type="EMBL" id="QBUD01000011">
    <property type="protein sequence ID" value="PUB12113.1"/>
    <property type="molecule type" value="Genomic_DNA"/>
</dbReference>
<dbReference type="Proteomes" id="UP000244523">
    <property type="component" value="Unassembled WGS sequence"/>
</dbReference>
<dbReference type="AlphaFoldDB" id="A0A2T6KBB4"/>
<dbReference type="Pfam" id="PF20056">
    <property type="entry name" value="DUF6455"/>
    <property type="match status" value="1"/>
</dbReference>
<evidence type="ECO:0000259" key="1">
    <source>
        <dbReference type="Pfam" id="PF20056"/>
    </source>
</evidence>